<feature type="signal peptide" evidence="8">
    <location>
        <begin position="1"/>
        <end position="25"/>
    </location>
</feature>
<comment type="pathway">
    <text evidence="1 7">Cell wall biogenesis; peptidoglycan biosynthesis.</text>
</comment>
<reference evidence="10" key="1">
    <citation type="submission" date="2020-01" db="EMBL/GenBank/DDBJ databases">
        <authorList>
            <person name="Rat A."/>
        </authorList>
    </citation>
    <scope>NUCLEOTIDE SEQUENCE</scope>
    <source>
        <strain evidence="10">LMG 28251</strain>
    </source>
</reference>
<evidence type="ECO:0000313" key="10">
    <source>
        <dbReference type="EMBL" id="MBR0655058.1"/>
    </source>
</evidence>
<dbReference type="InterPro" id="IPR038063">
    <property type="entry name" value="Transpep_catalytic_dom"/>
</dbReference>
<evidence type="ECO:0000256" key="1">
    <source>
        <dbReference type="ARBA" id="ARBA00004752"/>
    </source>
</evidence>
<dbReference type="GO" id="GO:0009252">
    <property type="term" value="P:peptidoglycan biosynthetic process"/>
    <property type="evidence" value="ECO:0007669"/>
    <property type="project" value="UniProtKB-KW"/>
</dbReference>
<feature type="active site" description="Proton donor/acceptor" evidence="7">
    <location>
        <position position="396"/>
    </location>
</feature>
<evidence type="ECO:0000256" key="5">
    <source>
        <dbReference type="ARBA" id="ARBA00022984"/>
    </source>
</evidence>
<dbReference type="GO" id="GO:0008360">
    <property type="term" value="P:regulation of cell shape"/>
    <property type="evidence" value="ECO:0007669"/>
    <property type="project" value="UniProtKB-UniRule"/>
</dbReference>
<dbReference type="GO" id="GO:0016740">
    <property type="term" value="F:transferase activity"/>
    <property type="evidence" value="ECO:0007669"/>
    <property type="project" value="UniProtKB-KW"/>
</dbReference>
<dbReference type="GO" id="GO:0004180">
    <property type="term" value="F:carboxypeptidase activity"/>
    <property type="evidence" value="ECO:0007669"/>
    <property type="project" value="UniProtKB-ARBA"/>
</dbReference>
<keyword evidence="8" id="KW-0732">Signal</keyword>
<organism evidence="10 11">
    <name type="scientific">Plastoroseomonas arctica</name>
    <dbReference type="NCBI Taxonomy" id="1509237"/>
    <lineage>
        <taxon>Bacteria</taxon>
        <taxon>Pseudomonadati</taxon>
        <taxon>Pseudomonadota</taxon>
        <taxon>Alphaproteobacteria</taxon>
        <taxon>Acetobacterales</taxon>
        <taxon>Acetobacteraceae</taxon>
        <taxon>Plastoroseomonas</taxon>
    </lineage>
</organism>
<dbReference type="InterPro" id="IPR052905">
    <property type="entry name" value="LD-transpeptidase_YkuD-like"/>
</dbReference>
<feature type="domain" description="L,D-TPase catalytic" evidence="9">
    <location>
        <begin position="261"/>
        <end position="457"/>
    </location>
</feature>
<evidence type="ECO:0000256" key="4">
    <source>
        <dbReference type="ARBA" id="ARBA00022960"/>
    </source>
</evidence>
<comment type="caution">
    <text evidence="10">The sequence shown here is derived from an EMBL/GenBank/DDBJ whole genome shotgun (WGS) entry which is preliminary data.</text>
</comment>
<keyword evidence="6 7" id="KW-0961">Cell wall biogenesis/degradation</keyword>
<sequence length="503" mass="55205">MRILRSLAFALALCAPVLLPATVRAQGTTLAAPQAGLAALAARLRALDADGLDPRHYAIPEEALATSDPTLYRAMLANAADAAMVDLLHGRARAIGGRPDIRRDATAHMLEPWRAELASTANPAATLERAALHHPEIAPLRAALAEARAIVARGPAQAIPTEGPHTIEPGSTDARRMPLLRARLAIEEPALAALPAPDPALYDEPLVEAVKRWQAREGYEADGRIGRITLAALNRPLDSRVMQLRANIDMRRGLAAPETHRRIEVNLPHQRLQLLEGSTPVLDMAVIVGRPDRATPLMRVRMNAVQFNPSWGVPERNARQDLLPRFQRDPAGMQARGFRLYGNVDGVRTVVDATTVDWTAMNRNNFPYFIRQDAGDTNALGRIKFIMPNGEDIYMHDTPDRHLFRRPDRAFSSGCIRLERPMEMLDAALSGTPGWDRARAQRVLDSRATSGTAITRTVPVALIYTTAIVRDGGVVLRHDLYNHDATYVRAMDAASTRTRTASR</sequence>
<accession>A0AAF1JYN6</accession>
<dbReference type="PROSITE" id="PS52029">
    <property type="entry name" value="LD_TPASE"/>
    <property type="match status" value="1"/>
</dbReference>
<evidence type="ECO:0000256" key="3">
    <source>
        <dbReference type="ARBA" id="ARBA00022679"/>
    </source>
</evidence>
<keyword evidence="5 7" id="KW-0573">Peptidoglycan synthesis</keyword>
<dbReference type="Pfam" id="PF01471">
    <property type="entry name" value="PG_binding_1"/>
    <property type="match status" value="1"/>
</dbReference>
<dbReference type="GO" id="GO:0071555">
    <property type="term" value="P:cell wall organization"/>
    <property type="evidence" value="ECO:0007669"/>
    <property type="project" value="UniProtKB-UniRule"/>
</dbReference>
<dbReference type="InterPro" id="IPR036365">
    <property type="entry name" value="PGBD-like_sf"/>
</dbReference>
<proteinExistence type="inferred from homology"/>
<dbReference type="InterPro" id="IPR002477">
    <property type="entry name" value="Peptidoglycan-bd-like"/>
</dbReference>
<name>A0AAF1JYN6_9PROT</name>
<dbReference type="EMBL" id="JAAEDH010000007">
    <property type="protein sequence ID" value="MBR0655058.1"/>
    <property type="molecule type" value="Genomic_DNA"/>
</dbReference>
<evidence type="ECO:0000313" key="11">
    <source>
        <dbReference type="Proteomes" id="UP001196068"/>
    </source>
</evidence>
<evidence type="ECO:0000256" key="7">
    <source>
        <dbReference type="PROSITE-ProRule" id="PRU01373"/>
    </source>
</evidence>
<dbReference type="CDD" id="cd16913">
    <property type="entry name" value="YkuD_like"/>
    <property type="match status" value="1"/>
</dbReference>
<dbReference type="Pfam" id="PF03734">
    <property type="entry name" value="YkuD"/>
    <property type="match status" value="1"/>
</dbReference>
<dbReference type="PANTHER" id="PTHR41533">
    <property type="entry name" value="L,D-TRANSPEPTIDASE HI_1667-RELATED"/>
    <property type="match status" value="1"/>
</dbReference>
<evidence type="ECO:0000256" key="6">
    <source>
        <dbReference type="ARBA" id="ARBA00023316"/>
    </source>
</evidence>
<protein>
    <submittedName>
        <fullName evidence="10">L,D-transpeptidase family protein</fullName>
    </submittedName>
</protein>
<dbReference type="InterPro" id="IPR005490">
    <property type="entry name" value="LD_TPept_cat_dom"/>
</dbReference>
<dbReference type="SUPFAM" id="SSF141523">
    <property type="entry name" value="L,D-transpeptidase catalytic domain-like"/>
    <property type="match status" value="1"/>
</dbReference>
<reference evidence="10" key="2">
    <citation type="journal article" date="2021" name="Syst. Appl. Microbiol.">
        <title>Roseomonas hellenica sp. nov., isolated from roots of wild-growing Alkanna tinctoria.</title>
        <authorList>
            <person name="Rat A."/>
            <person name="Naranjo H.D."/>
            <person name="Lebbe L."/>
            <person name="Cnockaert M."/>
            <person name="Krigas N."/>
            <person name="Grigoriadou K."/>
            <person name="Maloupa E."/>
            <person name="Willems A."/>
        </authorList>
    </citation>
    <scope>NUCLEOTIDE SEQUENCE</scope>
    <source>
        <strain evidence="10">LMG 28251</strain>
    </source>
</reference>
<keyword evidence="4 7" id="KW-0133">Cell shape</keyword>
<dbReference type="RefSeq" id="WP_211873892.1">
    <property type="nucleotide sequence ID" value="NZ_JAAEDH010000007.1"/>
</dbReference>
<feature type="active site" description="Nucleophile" evidence="7">
    <location>
        <position position="415"/>
    </location>
</feature>
<dbReference type="Gene3D" id="2.40.440.10">
    <property type="entry name" value="L,D-transpeptidase catalytic domain-like"/>
    <property type="match status" value="1"/>
</dbReference>
<dbReference type="InterPro" id="IPR036366">
    <property type="entry name" value="PGBDSf"/>
</dbReference>
<evidence type="ECO:0000256" key="2">
    <source>
        <dbReference type="ARBA" id="ARBA00005992"/>
    </source>
</evidence>
<evidence type="ECO:0000259" key="9">
    <source>
        <dbReference type="PROSITE" id="PS52029"/>
    </source>
</evidence>
<keyword evidence="11" id="KW-1185">Reference proteome</keyword>
<gene>
    <name evidence="10" type="ORF">GXW79_08195</name>
</gene>
<feature type="chain" id="PRO_5042008824" evidence="8">
    <location>
        <begin position="26"/>
        <end position="503"/>
    </location>
</feature>
<evidence type="ECO:0000256" key="8">
    <source>
        <dbReference type="SAM" id="SignalP"/>
    </source>
</evidence>
<dbReference type="AlphaFoldDB" id="A0AAF1JYN6"/>
<comment type="similarity">
    <text evidence="2">Belongs to the YkuD family.</text>
</comment>
<dbReference type="PANTHER" id="PTHR41533:SF2">
    <property type="entry name" value="BLR7131 PROTEIN"/>
    <property type="match status" value="1"/>
</dbReference>
<dbReference type="Gene3D" id="1.10.101.10">
    <property type="entry name" value="PGBD-like superfamily/PGBD"/>
    <property type="match status" value="1"/>
</dbReference>
<keyword evidence="3" id="KW-0808">Transferase</keyword>
<dbReference type="SUPFAM" id="SSF47090">
    <property type="entry name" value="PGBD-like"/>
    <property type="match status" value="1"/>
</dbReference>
<dbReference type="Proteomes" id="UP001196068">
    <property type="component" value="Unassembled WGS sequence"/>
</dbReference>